<dbReference type="VEuPathDB" id="VectorBase:AMEM010725"/>
<keyword evidence="1" id="KW-1133">Transmembrane helix</keyword>
<organism evidence="2 3">
    <name type="scientific">Anopheles merus</name>
    <name type="common">Mosquito</name>
    <dbReference type="NCBI Taxonomy" id="30066"/>
    <lineage>
        <taxon>Eukaryota</taxon>
        <taxon>Metazoa</taxon>
        <taxon>Ecdysozoa</taxon>
        <taxon>Arthropoda</taxon>
        <taxon>Hexapoda</taxon>
        <taxon>Insecta</taxon>
        <taxon>Pterygota</taxon>
        <taxon>Neoptera</taxon>
        <taxon>Endopterygota</taxon>
        <taxon>Diptera</taxon>
        <taxon>Nematocera</taxon>
        <taxon>Culicoidea</taxon>
        <taxon>Culicidae</taxon>
        <taxon>Anophelinae</taxon>
        <taxon>Anopheles</taxon>
    </lineage>
</organism>
<protein>
    <recommendedName>
        <fullName evidence="4">Transmembrane protein</fullName>
    </recommendedName>
</protein>
<feature type="transmembrane region" description="Helical" evidence="1">
    <location>
        <begin position="95"/>
        <end position="113"/>
    </location>
</feature>
<keyword evidence="1" id="KW-0472">Membrane</keyword>
<dbReference type="AlphaFoldDB" id="A0A182V8M0"/>
<evidence type="ECO:0000313" key="2">
    <source>
        <dbReference type="EnsemblMetazoa" id="AMEM010725-PA"/>
    </source>
</evidence>
<name>A0A182V8M0_ANOME</name>
<evidence type="ECO:0000256" key="1">
    <source>
        <dbReference type="SAM" id="Phobius"/>
    </source>
</evidence>
<evidence type="ECO:0000313" key="3">
    <source>
        <dbReference type="Proteomes" id="UP000075903"/>
    </source>
</evidence>
<reference evidence="2" key="1">
    <citation type="submission" date="2020-05" db="UniProtKB">
        <authorList>
            <consortium name="EnsemblMetazoa"/>
        </authorList>
    </citation>
    <scope>IDENTIFICATION</scope>
    <source>
        <strain evidence="2">MAF</strain>
    </source>
</reference>
<sequence>MNVGNSIIRYGVATWERWVLDKETHRKTVAAHGKATQAGQTSGEGLKWRSFRPFGTATTRAARATVSWKVTNLLLLFFSYLSSFLFLFSPSFFRLSLSLFSLVFFFLFPLSNLRCRRTALRAWSGDQRCRSPIVHPKCG</sequence>
<keyword evidence="3" id="KW-1185">Reference proteome</keyword>
<feature type="transmembrane region" description="Helical" evidence="1">
    <location>
        <begin position="70"/>
        <end position="89"/>
    </location>
</feature>
<accession>A0A182V8M0</accession>
<dbReference type="Proteomes" id="UP000075903">
    <property type="component" value="Unassembled WGS sequence"/>
</dbReference>
<evidence type="ECO:0008006" key="4">
    <source>
        <dbReference type="Google" id="ProtNLM"/>
    </source>
</evidence>
<proteinExistence type="predicted"/>
<dbReference type="EnsemblMetazoa" id="AMEM010725-RA">
    <property type="protein sequence ID" value="AMEM010725-PA"/>
    <property type="gene ID" value="AMEM010725"/>
</dbReference>
<keyword evidence="1" id="KW-0812">Transmembrane</keyword>